<dbReference type="AlphaFoldDB" id="A0AA38BXT8"/>
<feature type="non-terminal residue" evidence="4">
    <location>
        <position position="380"/>
    </location>
</feature>
<dbReference type="InterPro" id="IPR010341">
    <property type="entry name" value="DUF936_pln"/>
</dbReference>
<accession>A0AA38BXT8</accession>
<dbReference type="InterPro" id="IPR048297">
    <property type="entry name" value="DUF936_dom_pln"/>
</dbReference>
<dbReference type="InterPro" id="IPR049172">
    <property type="entry name" value="DUF6857_pln"/>
</dbReference>
<dbReference type="PANTHER" id="PTHR31928">
    <property type="entry name" value="EXPRESSED PROTEIN"/>
    <property type="match status" value="1"/>
</dbReference>
<proteinExistence type="predicted"/>
<dbReference type="PANTHER" id="PTHR31928:SF6">
    <property type="entry name" value="DUF936 DOMAIN-CONTAINING PROTEIN"/>
    <property type="match status" value="1"/>
</dbReference>
<keyword evidence="5" id="KW-1185">Reference proteome</keyword>
<dbReference type="Pfam" id="PF21647">
    <property type="entry name" value="DUF6857"/>
    <property type="match status" value="1"/>
</dbReference>
<dbReference type="EMBL" id="JAHRHJ020003813">
    <property type="protein sequence ID" value="KAH9289318.1"/>
    <property type="molecule type" value="Genomic_DNA"/>
</dbReference>
<feature type="compositionally biased region" description="Basic and acidic residues" evidence="1">
    <location>
        <begin position="271"/>
        <end position="281"/>
    </location>
</feature>
<dbReference type="Proteomes" id="UP000824469">
    <property type="component" value="Unassembled WGS sequence"/>
</dbReference>
<sequence>MATLVPGILLKLLQNMNADFKITGEHRSALLQVIDIVPVDLDRKELWPKQGFSIKVSDSCHSTYVSLADEQEDLVLSNKLQLGQYIYAEKIVPGGPVPLLQGVRPIPGRHPVVGTPEDLVGVHENQGGKEKKIDNPDLKGCNPVSGESFVPKWPLRRGSWEPDTGLEAMSLVGAKADLQRKSPMGKQAPSCYEVFTPTKDMVDSLRSTSSSPFSRVSSSAGKQSISPSFKIRSSMAMNAMPRAELASGISKNLRKSCCDMPLPGKFVRSKSVSERERKISNSEKNPTPPKLNHVRASFSPAENSKIRSSVSTLNSPSIPKPDVSGVSSNAIDAGNGLWKSLPGKLSAIGKEAVNKRDAARIAALKALQEASATETLVNIL</sequence>
<comment type="caution">
    <text evidence="4">The sequence shown here is derived from an EMBL/GenBank/DDBJ whole genome shotgun (WGS) entry which is preliminary data.</text>
</comment>
<evidence type="ECO:0000256" key="1">
    <source>
        <dbReference type="SAM" id="MobiDB-lite"/>
    </source>
</evidence>
<gene>
    <name evidence="4" type="ORF">KI387_033435</name>
</gene>
<organism evidence="4 5">
    <name type="scientific">Taxus chinensis</name>
    <name type="common">Chinese yew</name>
    <name type="synonym">Taxus wallichiana var. chinensis</name>
    <dbReference type="NCBI Taxonomy" id="29808"/>
    <lineage>
        <taxon>Eukaryota</taxon>
        <taxon>Viridiplantae</taxon>
        <taxon>Streptophyta</taxon>
        <taxon>Embryophyta</taxon>
        <taxon>Tracheophyta</taxon>
        <taxon>Spermatophyta</taxon>
        <taxon>Pinopsida</taxon>
        <taxon>Pinidae</taxon>
        <taxon>Conifers II</taxon>
        <taxon>Cupressales</taxon>
        <taxon>Taxaceae</taxon>
        <taxon>Taxus</taxon>
    </lineage>
</organism>
<protein>
    <submittedName>
        <fullName evidence="4">Uncharacterized protein</fullName>
    </submittedName>
</protein>
<feature type="region of interest" description="Disordered" evidence="1">
    <location>
        <begin position="268"/>
        <end position="293"/>
    </location>
</feature>
<reference evidence="4 5" key="1">
    <citation type="journal article" date="2021" name="Nat. Plants">
        <title>The Taxus genome provides insights into paclitaxel biosynthesis.</title>
        <authorList>
            <person name="Xiong X."/>
            <person name="Gou J."/>
            <person name="Liao Q."/>
            <person name="Li Y."/>
            <person name="Zhou Q."/>
            <person name="Bi G."/>
            <person name="Li C."/>
            <person name="Du R."/>
            <person name="Wang X."/>
            <person name="Sun T."/>
            <person name="Guo L."/>
            <person name="Liang H."/>
            <person name="Lu P."/>
            <person name="Wu Y."/>
            <person name="Zhang Z."/>
            <person name="Ro D.K."/>
            <person name="Shang Y."/>
            <person name="Huang S."/>
            <person name="Yan J."/>
        </authorList>
    </citation>
    <scope>NUCLEOTIDE SEQUENCE [LARGE SCALE GENOMIC DNA]</scope>
    <source>
        <strain evidence="4">Ta-2019</strain>
    </source>
</reference>
<feature type="domain" description="DUF6857" evidence="3">
    <location>
        <begin position="334"/>
        <end position="379"/>
    </location>
</feature>
<evidence type="ECO:0000259" key="3">
    <source>
        <dbReference type="Pfam" id="PF21647"/>
    </source>
</evidence>
<dbReference type="Pfam" id="PF06075">
    <property type="entry name" value="DUF936"/>
    <property type="match status" value="1"/>
</dbReference>
<evidence type="ECO:0000259" key="2">
    <source>
        <dbReference type="Pfam" id="PF06075"/>
    </source>
</evidence>
<name>A0AA38BXT8_TAXCH</name>
<evidence type="ECO:0000313" key="5">
    <source>
        <dbReference type="Proteomes" id="UP000824469"/>
    </source>
</evidence>
<feature type="domain" description="DUF936" evidence="2">
    <location>
        <begin position="4"/>
        <end position="120"/>
    </location>
</feature>
<evidence type="ECO:0000313" key="4">
    <source>
        <dbReference type="EMBL" id="KAH9289318.1"/>
    </source>
</evidence>